<dbReference type="AlphaFoldDB" id="A0A9D4E0L8"/>
<dbReference type="EMBL" id="JAIWYP010000009">
    <property type="protein sequence ID" value="KAH3771579.1"/>
    <property type="molecule type" value="Genomic_DNA"/>
</dbReference>
<name>A0A9D4E0L8_DREPO</name>
<evidence type="ECO:0000256" key="1">
    <source>
        <dbReference type="SAM" id="MobiDB-lite"/>
    </source>
</evidence>
<reference evidence="2" key="2">
    <citation type="submission" date="2020-11" db="EMBL/GenBank/DDBJ databases">
        <authorList>
            <person name="McCartney M.A."/>
            <person name="Auch B."/>
            <person name="Kono T."/>
            <person name="Mallez S."/>
            <person name="Becker A."/>
            <person name="Gohl D.M."/>
            <person name="Silverstein K.A.T."/>
            <person name="Koren S."/>
            <person name="Bechman K.B."/>
            <person name="Herman A."/>
            <person name="Abrahante J.E."/>
            <person name="Garbe J."/>
        </authorList>
    </citation>
    <scope>NUCLEOTIDE SEQUENCE</scope>
    <source>
        <strain evidence="2">Duluth1</strain>
        <tissue evidence="2">Whole animal</tissue>
    </source>
</reference>
<organism evidence="2 3">
    <name type="scientific">Dreissena polymorpha</name>
    <name type="common">Zebra mussel</name>
    <name type="synonym">Mytilus polymorpha</name>
    <dbReference type="NCBI Taxonomy" id="45954"/>
    <lineage>
        <taxon>Eukaryota</taxon>
        <taxon>Metazoa</taxon>
        <taxon>Spiralia</taxon>
        <taxon>Lophotrochozoa</taxon>
        <taxon>Mollusca</taxon>
        <taxon>Bivalvia</taxon>
        <taxon>Autobranchia</taxon>
        <taxon>Heteroconchia</taxon>
        <taxon>Euheterodonta</taxon>
        <taxon>Imparidentia</taxon>
        <taxon>Neoheterodontei</taxon>
        <taxon>Myida</taxon>
        <taxon>Dreissenoidea</taxon>
        <taxon>Dreissenidae</taxon>
        <taxon>Dreissena</taxon>
    </lineage>
</organism>
<comment type="caution">
    <text evidence="2">The sequence shown here is derived from an EMBL/GenBank/DDBJ whole genome shotgun (WGS) entry which is preliminary data.</text>
</comment>
<proteinExistence type="predicted"/>
<keyword evidence="3" id="KW-1185">Reference proteome</keyword>
<evidence type="ECO:0000313" key="2">
    <source>
        <dbReference type="EMBL" id="KAH3771579.1"/>
    </source>
</evidence>
<protein>
    <submittedName>
        <fullName evidence="2">Uncharacterized protein</fullName>
    </submittedName>
</protein>
<dbReference type="Proteomes" id="UP000828390">
    <property type="component" value="Unassembled WGS sequence"/>
</dbReference>
<sequence>MASKYIIIQSKFSVSAERSAFSGSANFVYEIGRDIGSDIKTSIFRGRFNEKLQHPTVIARLCGRPTVVVRQLTTLRVQGAICRDCGRTTVWSVILHGFWLPTKRQATSSQATSSRGVRGRLRSLDSTSNNAR</sequence>
<evidence type="ECO:0000313" key="3">
    <source>
        <dbReference type="Proteomes" id="UP000828390"/>
    </source>
</evidence>
<accession>A0A9D4E0L8</accession>
<reference evidence="2" key="1">
    <citation type="journal article" date="2019" name="bioRxiv">
        <title>The Genome of the Zebra Mussel, Dreissena polymorpha: A Resource for Invasive Species Research.</title>
        <authorList>
            <person name="McCartney M.A."/>
            <person name="Auch B."/>
            <person name="Kono T."/>
            <person name="Mallez S."/>
            <person name="Zhang Y."/>
            <person name="Obille A."/>
            <person name="Becker A."/>
            <person name="Abrahante J.E."/>
            <person name="Garbe J."/>
            <person name="Badalamenti J.P."/>
            <person name="Herman A."/>
            <person name="Mangelson H."/>
            <person name="Liachko I."/>
            <person name="Sullivan S."/>
            <person name="Sone E.D."/>
            <person name="Koren S."/>
            <person name="Silverstein K.A.T."/>
            <person name="Beckman K.B."/>
            <person name="Gohl D.M."/>
        </authorList>
    </citation>
    <scope>NUCLEOTIDE SEQUENCE</scope>
    <source>
        <strain evidence="2">Duluth1</strain>
        <tissue evidence="2">Whole animal</tissue>
    </source>
</reference>
<gene>
    <name evidence="2" type="ORF">DPMN_172904</name>
</gene>
<feature type="region of interest" description="Disordered" evidence="1">
    <location>
        <begin position="109"/>
        <end position="132"/>
    </location>
</feature>